<dbReference type="Gene3D" id="3.30.70.260">
    <property type="match status" value="2"/>
</dbReference>
<dbReference type="PANTHER" id="PTHR34875">
    <property type="entry name" value="UPF0237 PROTEIN MJ1558"/>
    <property type="match status" value="1"/>
</dbReference>
<dbReference type="CDD" id="cd02116">
    <property type="entry name" value="ACT"/>
    <property type="match status" value="1"/>
</dbReference>
<gene>
    <name evidence="1" type="ORF">SAMN05421505_112197</name>
</gene>
<name>A0A1G8AKG9_9ACTN</name>
<dbReference type="InterPro" id="IPR050990">
    <property type="entry name" value="UPF0237/GcvR_regulator"/>
</dbReference>
<dbReference type="RefSeq" id="WP_093171095.1">
    <property type="nucleotide sequence ID" value="NZ_FNCN01000012.1"/>
</dbReference>
<dbReference type="EMBL" id="FNCN01000012">
    <property type="protein sequence ID" value="SDH21343.1"/>
    <property type="molecule type" value="Genomic_DNA"/>
</dbReference>
<keyword evidence="2" id="KW-1185">Reference proteome</keyword>
<evidence type="ECO:0000313" key="1">
    <source>
        <dbReference type="EMBL" id="SDH21343.1"/>
    </source>
</evidence>
<dbReference type="SUPFAM" id="SSF55021">
    <property type="entry name" value="ACT-like"/>
    <property type="match status" value="2"/>
</dbReference>
<dbReference type="PANTHER" id="PTHR34875:SF6">
    <property type="entry name" value="UPF0237 PROTEIN MJ1558"/>
    <property type="match status" value="1"/>
</dbReference>
<dbReference type="Proteomes" id="UP000198923">
    <property type="component" value="Unassembled WGS sequence"/>
</dbReference>
<protein>
    <submittedName>
        <fullName evidence="1">Glycine cleavage system transcriptional repressor</fullName>
    </submittedName>
</protein>
<dbReference type="InterPro" id="IPR045865">
    <property type="entry name" value="ACT-like_dom_sf"/>
</dbReference>
<dbReference type="AlphaFoldDB" id="A0A1G8AKG9"/>
<proteinExistence type="predicted"/>
<organism evidence="1 2">
    <name type="scientific">Sinosporangium album</name>
    <dbReference type="NCBI Taxonomy" id="504805"/>
    <lineage>
        <taxon>Bacteria</taxon>
        <taxon>Bacillati</taxon>
        <taxon>Actinomycetota</taxon>
        <taxon>Actinomycetes</taxon>
        <taxon>Streptosporangiales</taxon>
        <taxon>Streptosporangiaceae</taxon>
        <taxon>Sinosporangium</taxon>
    </lineage>
</organism>
<reference evidence="1 2" key="1">
    <citation type="submission" date="2016-10" db="EMBL/GenBank/DDBJ databases">
        <authorList>
            <person name="de Groot N.N."/>
        </authorList>
    </citation>
    <scope>NUCLEOTIDE SEQUENCE [LARGE SCALE GENOMIC DNA]</scope>
    <source>
        <strain evidence="1 2">CPCC 201354</strain>
    </source>
</reference>
<evidence type="ECO:0000313" key="2">
    <source>
        <dbReference type="Proteomes" id="UP000198923"/>
    </source>
</evidence>
<sequence length="184" mass="18830">MGLLAVAVVGTDRSALIPEVSGVLARAGTEICEASMTLLGGYAVMMLLVSGGPSAEELRGRVALVPGVLSAVVGLPEHGSDSVLPAASQEEFELSGDPRGLPYVLTAHGPARSGVLAAVGEVIAEVGGHITALSVRRGGRLHAMVADLRIPGYVDVAHLMRTLTATCADLGSEISFRPAREEIV</sequence>
<dbReference type="STRING" id="504805.SAMN05421505_112197"/>
<accession>A0A1G8AKG9</accession>
<dbReference type="OrthoDB" id="12860at2"/>